<dbReference type="Gene3D" id="3.40.50.1000">
    <property type="entry name" value="HAD superfamily/HAD-like"/>
    <property type="match status" value="1"/>
</dbReference>
<dbReference type="PANTHER" id="PTHR43198">
    <property type="entry name" value="BIFUNCTIONAL TH2 PROTEIN"/>
    <property type="match status" value="1"/>
</dbReference>
<dbReference type="AlphaFoldDB" id="A0A176W5G4"/>
<evidence type="ECO:0000313" key="3">
    <source>
        <dbReference type="EMBL" id="OAE27446.1"/>
    </source>
</evidence>
<protein>
    <recommendedName>
        <fullName evidence="2">Thiaminase-2/PQQC domain-containing protein</fullName>
    </recommendedName>
</protein>
<evidence type="ECO:0000259" key="2">
    <source>
        <dbReference type="Pfam" id="PF03070"/>
    </source>
</evidence>
<organism evidence="3 4">
    <name type="scientific">Marchantia polymorpha subsp. ruderalis</name>
    <dbReference type="NCBI Taxonomy" id="1480154"/>
    <lineage>
        <taxon>Eukaryota</taxon>
        <taxon>Viridiplantae</taxon>
        <taxon>Streptophyta</taxon>
        <taxon>Embryophyta</taxon>
        <taxon>Marchantiophyta</taxon>
        <taxon>Marchantiopsida</taxon>
        <taxon>Marchantiidae</taxon>
        <taxon>Marchantiales</taxon>
        <taxon>Marchantiaceae</taxon>
        <taxon>Marchantia</taxon>
    </lineage>
</organism>
<name>A0A176W5G4_MARPO</name>
<feature type="compositionally biased region" description="Gly residues" evidence="1">
    <location>
        <begin position="1"/>
        <end position="10"/>
    </location>
</feature>
<dbReference type="Gene3D" id="1.20.910.10">
    <property type="entry name" value="Heme oxygenase-like"/>
    <property type="match status" value="1"/>
</dbReference>
<reference evidence="3" key="1">
    <citation type="submission" date="2016-03" db="EMBL/GenBank/DDBJ databases">
        <title>Mechanisms controlling the formation of the plant cell surface in tip-growing cells are functionally conserved among land plants.</title>
        <authorList>
            <person name="Honkanen S."/>
            <person name="Jones V.A."/>
            <person name="Morieri G."/>
            <person name="Champion C."/>
            <person name="Hetherington A.J."/>
            <person name="Kelly S."/>
            <person name="Saint-Marcoux D."/>
            <person name="Proust H."/>
            <person name="Prescott H."/>
            <person name="Dolan L."/>
        </authorList>
    </citation>
    <scope>NUCLEOTIDE SEQUENCE [LARGE SCALE GENOMIC DNA]</scope>
    <source>
        <tissue evidence="3">Whole gametophyte</tissue>
    </source>
</reference>
<feature type="compositionally biased region" description="Basic and acidic residues" evidence="1">
    <location>
        <begin position="12"/>
        <end position="25"/>
    </location>
</feature>
<proteinExistence type="predicted"/>
<dbReference type="InterPro" id="IPR036412">
    <property type="entry name" value="HAD-like_sf"/>
</dbReference>
<dbReference type="GO" id="GO:0005829">
    <property type="term" value="C:cytosol"/>
    <property type="evidence" value="ECO:0007669"/>
    <property type="project" value="TreeGrafter"/>
</dbReference>
<dbReference type="SUPFAM" id="SSF56784">
    <property type="entry name" value="HAD-like"/>
    <property type="match status" value="1"/>
</dbReference>
<dbReference type="InterPro" id="IPR023214">
    <property type="entry name" value="HAD_sf"/>
</dbReference>
<accession>A0A176W5G4</accession>
<sequence>MTRGKSGVGLGRIEHEFGRTDEAKPKPRPCSEPMNKMEKFVVQFDLLPSMFRVQSLLLRTPRWMSQRLSDRCRDVESQLQNSSSSVRPKFCQASKASPKAHSAGFAAQGLLNVRESIRRLQASGGRGSHSFNSAMEASSAVPSELAKGLWEMSQKEAYCALYHPFVVSLAAGSLPLESFGNYIAQDVYYLAAFAEAYGLAIDNTDQPEAKDVLGRLQRHVQEELDQVHISALQSFGLELPDSVLPNAATADYTNFLLAVAKGEFKVPEGLRGGDDDGLEGSESESKRKRKLAAYTIGALTPCMRLYAFLGQEIMRASFSGLGSNPYAKWVETYASADFENASRESEELLQSLASPFSGETDRKNMRSLYARAMELEVDFFAAQPVSSKSIVPLIRSARAANTYFVLVSDFDLTCTVEDSCPVLARSVLSAGDKAEVPHLEAKWQALGDQYSLEHKELLGRLLPPPQQPSKEFNLQGLRQVLHELSDFEREANARVVGSDFLAGLSREAVKQAGSRVAMREGCRPLLTRVALEGRSLRQNLEFHILSVCWSRSFIEGTLSSNALEFANIHCNELQFDDLHVSDGNIDRRIESAVDKEKVLEKILSQAEQNANQNRDSLLIYVGDSVTDLLCLLRADVGIVIGESSSLERMAAAFGIKMLPLYTGLLEREQKSNHGDAEASLRCVIHRTFLAAIRPGLLGNQFPALHRLDHPPSWKEMESKRENLRQRSMS</sequence>
<dbReference type="InterPro" id="IPR050967">
    <property type="entry name" value="Thiamine_Salvage_TenA"/>
</dbReference>
<feature type="region of interest" description="Disordered" evidence="1">
    <location>
        <begin position="708"/>
        <end position="729"/>
    </location>
</feature>
<gene>
    <name evidence="3" type="ORF">AXG93_3911s1280</name>
</gene>
<evidence type="ECO:0000313" key="4">
    <source>
        <dbReference type="Proteomes" id="UP000077202"/>
    </source>
</evidence>
<dbReference type="InterPro" id="IPR016084">
    <property type="entry name" value="Haem_Oase-like_multi-hlx"/>
</dbReference>
<dbReference type="InterPro" id="IPR004305">
    <property type="entry name" value="Thiaminase-2/PQQC"/>
</dbReference>
<dbReference type="CDD" id="cd19368">
    <property type="entry name" value="TenA_C_AtTH2-like"/>
    <property type="match status" value="1"/>
</dbReference>
<dbReference type="Proteomes" id="UP000077202">
    <property type="component" value="Unassembled WGS sequence"/>
</dbReference>
<dbReference type="SUPFAM" id="SSF48613">
    <property type="entry name" value="Heme oxygenase-like"/>
    <property type="match status" value="1"/>
</dbReference>
<evidence type="ECO:0000256" key="1">
    <source>
        <dbReference type="SAM" id="MobiDB-lite"/>
    </source>
</evidence>
<feature type="domain" description="Thiaminase-2/PQQC" evidence="2">
    <location>
        <begin position="160"/>
        <end position="261"/>
    </location>
</feature>
<comment type="caution">
    <text evidence="3">The sequence shown here is derived from an EMBL/GenBank/DDBJ whole genome shotgun (WGS) entry which is preliminary data.</text>
</comment>
<feature type="region of interest" description="Disordered" evidence="1">
    <location>
        <begin position="1"/>
        <end position="32"/>
    </location>
</feature>
<dbReference type="Pfam" id="PF03070">
    <property type="entry name" value="TENA_THI-4"/>
    <property type="match status" value="2"/>
</dbReference>
<keyword evidence="4" id="KW-1185">Reference proteome</keyword>
<dbReference type="GO" id="GO:0006772">
    <property type="term" value="P:thiamine metabolic process"/>
    <property type="evidence" value="ECO:0007669"/>
    <property type="project" value="UniProtKB-ARBA"/>
</dbReference>
<feature type="domain" description="Thiaminase-2/PQQC" evidence="2">
    <location>
        <begin position="293"/>
        <end position="382"/>
    </location>
</feature>
<dbReference type="PANTHER" id="PTHR43198:SF2">
    <property type="entry name" value="SI:CH1073-67J19.1-RELATED"/>
    <property type="match status" value="1"/>
</dbReference>
<dbReference type="EMBL" id="LVLJ01001899">
    <property type="protein sequence ID" value="OAE27446.1"/>
    <property type="molecule type" value="Genomic_DNA"/>
</dbReference>